<reference evidence="1 2" key="1">
    <citation type="submission" date="2019-11" db="EMBL/GenBank/DDBJ databases">
        <authorList>
            <person name="Cheng Q."/>
            <person name="Yang Z."/>
        </authorList>
    </citation>
    <scope>NUCLEOTIDE SEQUENCE [LARGE SCALE GENOMIC DNA]</scope>
    <source>
        <strain evidence="1 2">HX-22-1</strain>
    </source>
</reference>
<organism evidence="1 2">
    <name type="scientific">Pedobacter puniceum</name>
    <dbReference type="NCBI Taxonomy" id="2666136"/>
    <lineage>
        <taxon>Bacteria</taxon>
        <taxon>Pseudomonadati</taxon>
        <taxon>Bacteroidota</taxon>
        <taxon>Sphingobacteriia</taxon>
        <taxon>Sphingobacteriales</taxon>
        <taxon>Sphingobacteriaceae</taxon>
        <taxon>Pedobacter</taxon>
    </lineage>
</organism>
<dbReference type="EMBL" id="WKJI01000004">
    <property type="protein sequence ID" value="MRX48500.1"/>
    <property type="molecule type" value="Genomic_DNA"/>
</dbReference>
<evidence type="ECO:0000313" key="2">
    <source>
        <dbReference type="Proteomes" id="UP000462931"/>
    </source>
</evidence>
<evidence type="ECO:0000313" key="1">
    <source>
        <dbReference type="EMBL" id="MRX48500.1"/>
    </source>
</evidence>
<protein>
    <submittedName>
        <fullName evidence="1">Uncharacterized protein</fullName>
    </submittedName>
</protein>
<proteinExistence type="predicted"/>
<sequence length="414" mass="47356">MIHQKIGKLAIFAIAGFFYISVNAQEVPNKLKLKEELSILKIIDKHKISKGASIPQDIKSRLGATHVGGKYFLTKEPYLIEGAKQLHQLGFGVCKLWFYKNPSGYQYNSNWNLAPNISLKQLAQHPYYQQAFDVPFTTFMLSTGGSGIKSMVNVSDSGLVKEQQEYYELAKYLLQKYQDREVNFILKNWEGDWILRGGVGRFAQWGRIEPPADVAERFTSMIKAFKARQDGVNQARAEVQNTKCKVYHSIEVNKVIDAMYGVPTLTNDVLPHVEVDMVSWSAYDATDFDKRGVDLYRGITYLRSKIKPTAYVKKPIVYIGEIGIPEMGTKNLPAEFEERWDNYLAVCLAQDIPYVVMWELYCNETAKDVKIEQPNFTTKETDLNGFWLLKPDGKPGYAMQYFDKVLKNAGKQWK</sequence>
<dbReference type="Proteomes" id="UP000462931">
    <property type="component" value="Unassembled WGS sequence"/>
</dbReference>
<accession>A0A7K0FT66</accession>
<comment type="caution">
    <text evidence="1">The sequence shown here is derived from an EMBL/GenBank/DDBJ whole genome shotgun (WGS) entry which is preliminary data.</text>
</comment>
<gene>
    <name evidence="1" type="ORF">GJJ64_15000</name>
</gene>
<dbReference type="InterPro" id="IPR017853">
    <property type="entry name" value="GH"/>
</dbReference>
<dbReference type="AlphaFoldDB" id="A0A7K0FT66"/>
<dbReference type="SUPFAM" id="SSF51445">
    <property type="entry name" value="(Trans)glycosidases"/>
    <property type="match status" value="1"/>
</dbReference>
<name>A0A7K0FT66_9SPHI</name>
<dbReference type="RefSeq" id="WP_154288569.1">
    <property type="nucleotide sequence ID" value="NZ_WKJI01000004.1"/>
</dbReference>
<keyword evidence="2" id="KW-1185">Reference proteome</keyword>